<protein>
    <recommendedName>
        <fullName evidence="1">GS catalytic domain-containing protein</fullName>
    </recommendedName>
</protein>
<feature type="non-terminal residue" evidence="2">
    <location>
        <position position="1"/>
    </location>
</feature>
<comment type="caution">
    <text evidence="2">The sequence shown here is derived from an EMBL/GenBank/DDBJ whole genome shotgun (WGS) entry which is preliminary data.</text>
</comment>
<evidence type="ECO:0000313" key="2">
    <source>
        <dbReference type="EMBL" id="GAH49128.1"/>
    </source>
</evidence>
<evidence type="ECO:0000259" key="1">
    <source>
        <dbReference type="Pfam" id="PF00120"/>
    </source>
</evidence>
<dbReference type="GO" id="GO:0004356">
    <property type="term" value="F:glutamine synthetase activity"/>
    <property type="evidence" value="ECO:0007669"/>
    <property type="project" value="InterPro"/>
</dbReference>
<proteinExistence type="predicted"/>
<dbReference type="InterPro" id="IPR014746">
    <property type="entry name" value="Gln_synth/guanido_kin_cat_dom"/>
</dbReference>
<reference evidence="2" key="1">
    <citation type="journal article" date="2014" name="Front. Microbiol.">
        <title>High frequency of phylogenetically diverse reductive dehalogenase-homologous genes in deep subseafloor sedimentary metagenomes.</title>
        <authorList>
            <person name="Kawai M."/>
            <person name="Futagami T."/>
            <person name="Toyoda A."/>
            <person name="Takaki Y."/>
            <person name="Nishi S."/>
            <person name="Hori S."/>
            <person name="Arai W."/>
            <person name="Tsubouchi T."/>
            <person name="Morono Y."/>
            <person name="Uchiyama I."/>
            <person name="Ito T."/>
            <person name="Fujiyama A."/>
            <person name="Inagaki F."/>
            <person name="Takami H."/>
        </authorList>
    </citation>
    <scope>NUCLEOTIDE SEQUENCE</scope>
    <source>
        <strain evidence="2">Expedition CK06-06</strain>
    </source>
</reference>
<dbReference type="AlphaFoldDB" id="X1HV18"/>
<sequence length="46" mass="5616">AEKSTLVRETLGDHVFDKFIENKKIEWDNYRTQVTDYEIKRYLPIL</sequence>
<dbReference type="InterPro" id="IPR008146">
    <property type="entry name" value="Gln_synth_cat_dom"/>
</dbReference>
<dbReference type="Pfam" id="PF00120">
    <property type="entry name" value="Gln-synt_C"/>
    <property type="match status" value="1"/>
</dbReference>
<name>X1HV18_9ZZZZ</name>
<gene>
    <name evidence="2" type="ORF">S03H2_35551</name>
</gene>
<dbReference type="EMBL" id="BARU01021757">
    <property type="protein sequence ID" value="GAH49128.1"/>
    <property type="molecule type" value="Genomic_DNA"/>
</dbReference>
<dbReference type="SUPFAM" id="SSF55931">
    <property type="entry name" value="Glutamine synthetase/guanido kinase"/>
    <property type="match status" value="1"/>
</dbReference>
<organism evidence="2">
    <name type="scientific">marine sediment metagenome</name>
    <dbReference type="NCBI Taxonomy" id="412755"/>
    <lineage>
        <taxon>unclassified sequences</taxon>
        <taxon>metagenomes</taxon>
        <taxon>ecological metagenomes</taxon>
    </lineage>
</organism>
<dbReference type="Gene3D" id="3.30.590.10">
    <property type="entry name" value="Glutamine synthetase/guanido kinase, catalytic domain"/>
    <property type="match status" value="1"/>
</dbReference>
<accession>X1HV18</accession>
<feature type="domain" description="GS catalytic" evidence="1">
    <location>
        <begin position="2"/>
        <end position="42"/>
    </location>
</feature>